<feature type="transmembrane region" description="Helical" evidence="1">
    <location>
        <begin position="88"/>
        <end position="109"/>
    </location>
</feature>
<dbReference type="AlphaFoldDB" id="L9WA32"/>
<accession>L9WA32</accession>
<evidence type="ECO:0000256" key="1">
    <source>
        <dbReference type="SAM" id="Phobius"/>
    </source>
</evidence>
<dbReference type="Proteomes" id="UP000011661">
    <property type="component" value="Unassembled WGS sequence"/>
</dbReference>
<feature type="transmembrane region" description="Helical" evidence="1">
    <location>
        <begin position="21"/>
        <end position="40"/>
    </location>
</feature>
<evidence type="ECO:0000313" key="3">
    <source>
        <dbReference type="Proteomes" id="UP000011661"/>
    </source>
</evidence>
<dbReference type="eggNOG" id="arCOG10789">
    <property type="taxonomic scope" value="Archaea"/>
</dbReference>
<organism evidence="2 3">
    <name type="scientific">Natronorubrum sulfidifaciens JCM 14089</name>
    <dbReference type="NCBI Taxonomy" id="1230460"/>
    <lineage>
        <taxon>Archaea</taxon>
        <taxon>Methanobacteriati</taxon>
        <taxon>Methanobacteriota</taxon>
        <taxon>Stenosarchaea group</taxon>
        <taxon>Halobacteria</taxon>
        <taxon>Halobacteriales</taxon>
        <taxon>Natrialbaceae</taxon>
        <taxon>Natronorubrum</taxon>
    </lineage>
</organism>
<reference evidence="2 3" key="1">
    <citation type="journal article" date="2014" name="PLoS Genet.">
        <title>Phylogenetically driven sequencing of extremely halophilic archaea reveals strategies for static and dynamic osmo-response.</title>
        <authorList>
            <person name="Becker E.A."/>
            <person name="Seitzer P.M."/>
            <person name="Tritt A."/>
            <person name="Larsen D."/>
            <person name="Krusor M."/>
            <person name="Yao A.I."/>
            <person name="Wu D."/>
            <person name="Madern D."/>
            <person name="Eisen J.A."/>
            <person name="Darling A.E."/>
            <person name="Facciotti M.T."/>
        </authorList>
    </citation>
    <scope>NUCLEOTIDE SEQUENCE [LARGE SCALE GENOMIC DNA]</scope>
    <source>
        <strain evidence="2 3">JCM 14089</strain>
    </source>
</reference>
<keyword evidence="1" id="KW-1133">Transmembrane helix</keyword>
<feature type="transmembrane region" description="Helical" evidence="1">
    <location>
        <begin position="52"/>
        <end position="76"/>
    </location>
</feature>
<protein>
    <submittedName>
        <fullName evidence="2">Uncharacterized protein</fullName>
    </submittedName>
</protein>
<evidence type="ECO:0000313" key="2">
    <source>
        <dbReference type="EMBL" id="ELY46319.1"/>
    </source>
</evidence>
<proteinExistence type="predicted"/>
<keyword evidence="1" id="KW-0472">Membrane</keyword>
<name>L9WA32_9EURY</name>
<keyword evidence="1" id="KW-0812">Transmembrane</keyword>
<comment type="caution">
    <text evidence="2">The sequence shown here is derived from an EMBL/GenBank/DDBJ whole genome shotgun (WGS) entry which is preliminary data.</text>
</comment>
<dbReference type="OrthoDB" id="205581at2157"/>
<keyword evidence="3" id="KW-1185">Reference proteome</keyword>
<dbReference type="EMBL" id="AOHX01000030">
    <property type="protein sequence ID" value="ELY46319.1"/>
    <property type="molecule type" value="Genomic_DNA"/>
</dbReference>
<dbReference type="RefSeq" id="WP_008161349.1">
    <property type="nucleotide sequence ID" value="NZ_AOHX01000030.1"/>
</dbReference>
<dbReference type="PATRIC" id="fig|1230460.4.peg.1428"/>
<gene>
    <name evidence="2" type="ORF">C495_07093</name>
</gene>
<dbReference type="STRING" id="1230460.C495_07093"/>
<sequence length="122" mass="13056">MAVATSLSRKLDPPASVGLRRAFFVLWSIDTVAATLFFLVPYATELNPVTVFFYGLFGLPGVVLAAVCYAGLVIGIGHVLSDPLDVRFVVVVVLLYVVLVTNNVVLLLAREAPLELLILVAA</sequence>